<reference evidence="4 5" key="1">
    <citation type="journal article" date="2008" name="J. Bacteriol.">
        <title>Insights into plant cell wall degradation from the genome sequence of the soil bacterium Cellvibrio japonicus.</title>
        <authorList>
            <person name="Deboy R.T."/>
            <person name="Mongodin E.F."/>
            <person name="Fouts D.E."/>
            <person name="Tailford L.E."/>
            <person name="Khouri H."/>
            <person name="Emerson J.B."/>
            <person name="Mohamoud Y."/>
            <person name="Watkins K."/>
            <person name="Henrissat B."/>
            <person name="Gilbert H.J."/>
            <person name="Nelson K.E."/>
        </authorList>
    </citation>
    <scope>NUCLEOTIDE SEQUENCE [LARGE SCALE GENOMIC DNA]</scope>
    <source>
        <strain evidence="4 5">Ueda107</strain>
    </source>
</reference>
<dbReference type="InterPro" id="IPR032389">
    <property type="entry name" value="GspB_C"/>
</dbReference>
<dbReference type="EMBL" id="CP000934">
    <property type="protein sequence ID" value="ACE84924.1"/>
    <property type="molecule type" value="Genomic_DNA"/>
</dbReference>
<proteinExistence type="predicted"/>
<organism evidence="4 5">
    <name type="scientific">Cellvibrio japonicus (strain Ueda107)</name>
    <name type="common">Pseudomonas fluorescens subsp. cellulosa</name>
    <dbReference type="NCBI Taxonomy" id="498211"/>
    <lineage>
        <taxon>Bacteria</taxon>
        <taxon>Pseudomonadati</taxon>
        <taxon>Pseudomonadota</taxon>
        <taxon>Gammaproteobacteria</taxon>
        <taxon>Cellvibrionales</taxon>
        <taxon>Cellvibrionaceae</taxon>
        <taxon>Cellvibrio</taxon>
    </lineage>
</organism>
<feature type="transmembrane region" description="Helical" evidence="2">
    <location>
        <begin position="41"/>
        <end position="62"/>
    </location>
</feature>
<dbReference type="OrthoDB" id="5432325at2"/>
<evidence type="ECO:0000256" key="1">
    <source>
        <dbReference type="SAM" id="MobiDB-lite"/>
    </source>
</evidence>
<sequence length="288" mass="31164">MSLILEALNRAEQERKHQDQIPDIHTIHATPAAPVNHRRPWWLILIVLLLVIVAGLMGGWLWQVSRLNTATPTAQPASVKTEPGADTPVVETPPPVSAPVTSVPAVDRASVVEVAPAQPVVNQGESSTAQSQSGTAVNDLYTQAANEPNALAPVQVEMLYQGEETPAATSVSESVVAPFTERQSPPAATSLPERLALEPRYLSSIPGVPYFNDLPWSQKQEIPTISYSRHDYLANGVSSVVINGETRGIGNLVSSGQFIVEEIMADGVVLRYRDKRFKLNALNGWVNM</sequence>
<dbReference type="Proteomes" id="UP000001036">
    <property type="component" value="Chromosome"/>
</dbReference>
<keyword evidence="5" id="KW-1185">Reference proteome</keyword>
<accession>B3PB92</accession>
<dbReference type="Pfam" id="PF16537">
    <property type="entry name" value="T2SSB"/>
    <property type="match status" value="1"/>
</dbReference>
<dbReference type="GO" id="GO:0015627">
    <property type="term" value="C:type II protein secretion system complex"/>
    <property type="evidence" value="ECO:0007669"/>
    <property type="project" value="InterPro"/>
</dbReference>
<protein>
    <recommendedName>
        <fullName evidence="3">Type II secretion system protein GspB C-terminal domain-containing protein</fullName>
    </recommendedName>
</protein>
<evidence type="ECO:0000313" key="4">
    <source>
        <dbReference type="EMBL" id="ACE84924.1"/>
    </source>
</evidence>
<keyword evidence="2" id="KW-0472">Membrane</keyword>
<feature type="region of interest" description="Disordered" evidence="1">
    <location>
        <begin position="72"/>
        <end position="101"/>
    </location>
</feature>
<evidence type="ECO:0000313" key="5">
    <source>
        <dbReference type="Proteomes" id="UP000001036"/>
    </source>
</evidence>
<dbReference type="HOGENOM" id="CLU_1000010_0_0_6"/>
<dbReference type="STRING" id="498211.CJA_1064"/>
<keyword evidence="2" id="KW-1133">Transmembrane helix</keyword>
<keyword evidence="2" id="KW-0812">Transmembrane</keyword>
<dbReference type="RefSeq" id="WP_012486712.1">
    <property type="nucleotide sequence ID" value="NC_010995.1"/>
</dbReference>
<dbReference type="eggNOG" id="ENOG5033529">
    <property type="taxonomic scope" value="Bacteria"/>
</dbReference>
<evidence type="ECO:0000259" key="3">
    <source>
        <dbReference type="Pfam" id="PF16537"/>
    </source>
</evidence>
<dbReference type="AlphaFoldDB" id="B3PB92"/>
<name>B3PB92_CELJU</name>
<gene>
    <name evidence="4" type="ordered locus">CJA_1064</name>
</gene>
<evidence type="ECO:0000256" key="2">
    <source>
        <dbReference type="SAM" id="Phobius"/>
    </source>
</evidence>
<dbReference type="KEGG" id="cja:CJA_1064"/>
<feature type="domain" description="Type II secretion system protein GspB C-terminal" evidence="3">
    <location>
        <begin position="222"/>
        <end position="281"/>
    </location>
</feature>